<proteinExistence type="predicted"/>
<feature type="transmembrane region" description="Helical" evidence="1">
    <location>
        <begin position="68"/>
        <end position="85"/>
    </location>
</feature>
<keyword evidence="3" id="KW-1185">Reference proteome</keyword>
<reference evidence="2 3" key="1">
    <citation type="submission" date="2017-03" db="EMBL/GenBank/DDBJ databases">
        <authorList>
            <person name="Afonso C.L."/>
            <person name="Miller P.J."/>
            <person name="Scott M.A."/>
            <person name="Spackman E."/>
            <person name="Goraichik I."/>
            <person name="Dimitrov K.M."/>
            <person name="Suarez D.L."/>
            <person name="Swayne D.E."/>
        </authorList>
    </citation>
    <scope>NUCLEOTIDE SEQUENCE [LARGE SCALE GENOMIC DNA]</scope>
    <source>
        <strain evidence="2 3">CECT 7691</strain>
    </source>
</reference>
<dbReference type="RefSeq" id="WP_085884674.1">
    <property type="nucleotide sequence ID" value="NZ_FWFR01000003.1"/>
</dbReference>
<evidence type="ECO:0000256" key="1">
    <source>
        <dbReference type="SAM" id="Phobius"/>
    </source>
</evidence>
<evidence type="ECO:0000313" key="2">
    <source>
        <dbReference type="EMBL" id="SLN70780.1"/>
    </source>
</evidence>
<dbReference type="InParanoid" id="A0A1Y5TRU6"/>
<dbReference type="AlphaFoldDB" id="A0A1Y5TRU6"/>
<feature type="transmembrane region" description="Helical" evidence="1">
    <location>
        <begin position="6"/>
        <end position="29"/>
    </location>
</feature>
<feature type="transmembrane region" description="Helical" evidence="1">
    <location>
        <begin position="97"/>
        <end position="116"/>
    </location>
</feature>
<protein>
    <submittedName>
        <fullName evidence="2">Uncharacterized protein</fullName>
    </submittedName>
</protein>
<accession>A0A1Y5TRU6</accession>
<evidence type="ECO:0000313" key="3">
    <source>
        <dbReference type="Proteomes" id="UP000193200"/>
    </source>
</evidence>
<name>A0A1Y5TRU6_9PROT</name>
<gene>
    <name evidence="2" type="ORF">OCH7691_03319</name>
</gene>
<keyword evidence="1" id="KW-0812">Transmembrane</keyword>
<keyword evidence="1" id="KW-1133">Transmembrane helix</keyword>
<dbReference type="Proteomes" id="UP000193200">
    <property type="component" value="Unassembled WGS sequence"/>
</dbReference>
<dbReference type="EMBL" id="FWFR01000003">
    <property type="protein sequence ID" value="SLN70780.1"/>
    <property type="molecule type" value="Genomic_DNA"/>
</dbReference>
<sequence>MNWLLTAVLCVILVELVIRLPFVAATAGIRRSGGRALHVVRAAGISDHWKEKAMAAYARATFLSSMKLAGLLIAVLAVAYLMVLAFEQGLPGFQDFILGWLGLVFSALFASAYAALRWRVLRGRV</sequence>
<keyword evidence="1" id="KW-0472">Membrane</keyword>
<organism evidence="2 3">
    <name type="scientific">Oceanibacterium hippocampi</name>
    <dbReference type="NCBI Taxonomy" id="745714"/>
    <lineage>
        <taxon>Bacteria</taxon>
        <taxon>Pseudomonadati</taxon>
        <taxon>Pseudomonadota</taxon>
        <taxon>Alphaproteobacteria</taxon>
        <taxon>Sneathiellales</taxon>
        <taxon>Sneathiellaceae</taxon>
        <taxon>Oceanibacterium</taxon>
    </lineage>
</organism>